<proteinExistence type="predicted"/>
<reference evidence="2" key="1">
    <citation type="journal article" date="2022" name="Mol. Ecol. Resour.">
        <title>The genomes of chicory, endive, great burdock and yacon provide insights into Asteraceae palaeo-polyploidization history and plant inulin production.</title>
        <authorList>
            <person name="Fan W."/>
            <person name="Wang S."/>
            <person name="Wang H."/>
            <person name="Wang A."/>
            <person name="Jiang F."/>
            <person name="Liu H."/>
            <person name="Zhao H."/>
            <person name="Xu D."/>
            <person name="Zhang Y."/>
        </authorList>
    </citation>
    <scope>NUCLEOTIDE SEQUENCE [LARGE SCALE GENOMIC DNA]</scope>
    <source>
        <strain evidence="2">cv. Punajuju</strain>
    </source>
</reference>
<evidence type="ECO:0000313" key="2">
    <source>
        <dbReference type="Proteomes" id="UP001055811"/>
    </source>
</evidence>
<keyword evidence="2" id="KW-1185">Reference proteome</keyword>
<sequence>MTFNRPKKSYVFIVPWKVIEGFNRSTNWAKKSWQRTKPKSLSSITDANGSPLLTFSMNKPLPPSSSSFLCGRDISSPPTAAACLNPLSLARGQKVVCSVTRLPLHGYCWFSTLNLSPALQIFQSSLPGLSLSRREGVFQCNVLQATHDIDSGTSLFALFLEMGISKKGTDAILENNPGLKLAPFESIRTQICGLQNLGINGPVLFRLIKKRPDVLIAQEIHSLVCFLSHDFKGLIDASQLARLLIATDPKFLSGFEEKVGLLLDLGIPIERLAHVLNNVNLSKALCLKSAEEIKRLMAFLDGFGGVELILRRPAILNFDLDSQLIPRIEFFLNMSGGDEAATATVLRKLPFILAYTVEHYTNHVEFFRTFAGLADEEIFKIILVYPSLFSASRERKLQPRIDFLKQCGFSSNDIYKLLIKAPLFLSLSFEDNLAYKLALLLKIGYEHRTKELGLAMGWVCRSSCKNMQEVISLLLNYGLTCEEILAMGKKHPQVLQYNHKSMKLKLDYLTEEMGYEVREMLAFPAFLGYGFDGRIKHRFEASGKISSINKLLSMSTARFSKKHENKLPVTTSR</sequence>
<dbReference type="EMBL" id="CM042014">
    <property type="protein sequence ID" value="KAI3720538.1"/>
    <property type="molecule type" value="Genomic_DNA"/>
</dbReference>
<comment type="caution">
    <text evidence="1">The sequence shown here is derived from an EMBL/GenBank/DDBJ whole genome shotgun (WGS) entry which is preliminary data.</text>
</comment>
<dbReference type="Proteomes" id="UP001055811">
    <property type="component" value="Linkage Group LG06"/>
</dbReference>
<protein>
    <submittedName>
        <fullName evidence="1">Uncharacterized protein</fullName>
    </submittedName>
</protein>
<name>A0ACB9BEN6_CICIN</name>
<evidence type="ECO:0000313" key="1">
    <source>
        <dbReference type="EMBL" id="KAI3720538.1"/>
    </source>
</evidence>
<organism evidence="1 2">
    <name type="scientific">Cichorium intybus</name>
    <name type="common">Chicory</name>
    <dbReference type="NCBI Taxonomy" id="13427"/>
    <lineage>
        <taxon>Eukaryota</taxon>
        <taxon>Viridiplantae</taxon>
        <taxon>Streptophyta</taxon>
        <taxon>Embryophyta</taxon>
        <taxon>Tracheophyta</taxon>
        <taxon>Spermatophyta</taxon>
        <taxon>Magnoliopsida</taxon>
        <taxon>eudicotyledons</taxon>
        <taxon>Gunneridae</taxon>
        <taxon>Pentapetalae</taxon>
        <taxon>asterids</taxon>
        <taxon>campanulids</taxon>
        <taxon>Asterales</taxon>
        <taxon>Asteraceae</taxon>
        <taxon>Cichorioideae</taxon>
        <taxon>Cichorieae</taxon>
        <taxon>Cichoriinae</taxon>
        <taxon>Cichorium</taxon>
    </lineage>
</organism>
<accession>A0ACB9BEN6</accession>
<gene>
    <name evidence="1" type="ORF">L2E82_31525</name>
</gene>
<reference evidence="1 2" key="2">
    <citation type="journal article" date="2022" name="Mol. Ecol. Resour.">
        <title>The genomes of chicory, endive, great burdock and yacon provide insights into Asteraceae paleo-polyploidization history and plant inulin production.</title>
        <authorList>
            <person name="Fan W."/>
            <person name="Wang S."/>
            <person name="Wang H."/>
            <person name="Wang A."/>
            <person name="Jiang F."/>
            <person name="Liu H."/>
            <person name="Zhao H."/>
            <person name="Xu D."/>
            <person name="Zhang Y."/>
        </authorList>
    </citation>
    <scope>NUCLEOTIDE SEQUENCE [LARGE SCALE GENOMIC DNA]</scope>
    <source>
        <strain evidence="2">cv. Punajuju</strain>
        <tissue evidence="1">Leaves</tissue>
    </source>
</reference>